<feature type="compositionally biased region" description="Basic residues" evidence="3">
    <location>
        <begin position="118"/>
        <end position="134"/>
    </location>
</feature>
<keyword evidence="6" id="KW-1185">Reference proteome</keyword>
<keyword evidence="4" id="KW-0732">Signal</keyword>
<dbReference type="Gene3D" id="1.10.640.10">
    <property type="entry name" value="Haem peroxidase domain superfamily, animal type"/>
    <property type="match status" value="1"/>
</dbReference>
<evidence type="ECO:0000256" key="3">
    <source>
        <dbReference type="SAM" id="MobiDB-lite"/>
    </source>
</evidence>
<dbReference type="FunFam" id="1.10.640.10:FF:000009">
    <property type="entry name" value="Peroxidase, isoform B"/>
    <property type="match status" value="1"/>
</dbReference>
<feature type="binding site" description="axial binding residue" evidence="2">
    <location>
        <position position="492"/>
    </location>
    <ligand>
        <name>heme b</name>
        <dbReference type="ChEBI" id="CHEBI:60344"/>
    </ligand>
    <ligandPart>
        <name>Fe</name>
        <dbReference type="ChEBI" id="CHEBI:18248"/>
    </ligandPart>
</feature>
<dbReference type="Proteomes" id="UP001627154">
    <property type="component" value="Unassembled WGS sequence"/>
</dbReference>
<accession>A0ABD2XD82</accession>
<dbReference type="EMBL" id="JBJJXI010000032">
    <property type="protein sequence ID" value="KAL3403171.1"/>
    <property type="molecule type" value="Genomic_DNA"/>
</dbReference>
<protein>
    <recommendedName>
        <fullName evidence="7">Peroxidase</fullName>
    </recommendedName>
</protein>
<feature type="chain" id="PRO_5044835726" description="Peroxidase" evidence="4">
    <location>
        <begin position="21"/>
        <end position="755"/>
    </location>
</feature>
<dbReference type="PROSITE" id="PS50292">
    <property type="entry name" value="PEROXIDASE_3"/>
    <property type="match status" value="1"/>
</dbReference>
<dbReference type="PANTHER" id="PTHR11475">
    <property type="entry name" value="OXIDASE/PEROXIDASE"/>
    <property type="match status" value="1"/>
</dbReference>
<organism evidence="5 6">
    <name type="scientific">Trichogramma kaykai</name>
    <dbReference type="NCBI Taxonomy" id="54128"/>
    <lineage>
        <taxon>Eukaryota</taxon>
        <taxon>Metazoa</taxon>
        <taxon>Ecdysozoa</taxon>
        <taxon>Arthropoda</taxon>
        <taxon>Hexapoda</taxon>
        <taxon>Insecta</taxon>
        <taxon>Pterygota</taxon>
        <taxon>Neoptera</taxon>
        <taxon>Endopterygota</taxon>
        <taxon>Hymenoptera</taxon>
        <taxon>Apocrita</taxon>
        <taxon>Proctotrupomorpha</taxon>
        <taxon>Chalcidoidea</taxon>
        <taxon>Trichogrammatidae</taxon>
        <taxon>Trichogramma</taxon>
    </lineage>
</organism>
<dbReference type="InterPro" id="IPR037120">
    <property type="entry name" value="Haem_peroxidase_sf_animal"/>
</dbReference>
<evidence type="ECO:0000256" key="1">
    <source>
        <dbReference type="ARBA" id="ARBA00022559"/>
    </source>
</evidence>
<name>A0ABD2XD82_9HYME</name>
<feature type="signal peptide" evidence="4">
    <location>
        <begin position="1"/>
        <end position="20"/>
    </location>
</feature>
<gene>
    <name evidence="5" type="ORF">TKK_004286</name>
</gene>
<reference evidence="5 6" key="1">
    <citation type="journal article" date="2024" name="bioRxiv">
        <title>A reference genome for Trichogramma kaykai: A tiny desert-dwelling parasitoid wasp with competing sex-ratio distorters.</title>
        <authorList>
            <person name="Culotta J."/>
            <person name="Lindsey A.R."/>
        </authorList>
    </citation>
    <scope>NUCLEOTIDE SEQUENCE [LARGE SCALE GENOMIC DNA]</scope>
    <source>
        <strain evidence="5 6">KSX58</strain>
    </source>
</reference>
<proteinExistence type="predicted"/>
<dbReference type="AlphaFoldDB" id="A0ABD2XD82"/>
<keyword evidence="2" id="KW-0349">Heme</keyword>
<keyword evidence="1" id="KW-0560">Oxidoreductase</keyword>
<dbReference type="InterPro" id="IPR010255">
    <property type="entry name" value="Haem_peroxidase_sf"/>
</dbReference>
<keyword evidence="1" id="KW-0575">Peroxidase</keyword>
<keyword evidence="2" id="KW-0408">Iron</keyword>
<dbReference type="GO" id="GO:0004601">
    <property type="term" value="F:peroxidase activity"/>
    <property type="evidence" value="ECO:0007669"/>
    <property type="project" value="UniProtKB-KW"/>
</dbReference>
<dbReference type="SUPFAM" id="SSF48113">
    <property type="entry name" value="Heme-dependent peroxidases"/>
    <property type="match status" value="1"/>
</dbReference>
<keyword evidence="2" id="KW-0479">Metal-binding</keyword>
<evidence type="ECO:0008006" key="7">
    <source>
        <dbReference type="Google" id="ProtNLM"/>
    </source>
</evidence>
<comment type="caution">
    <text evidence="5">The sequence shown here is derived from an EMBL/GenBank/DDBJ whole genome shotgun (WGS) entry which is preliminary data.</text>
</comment>
<feature type="region of interest" description="Disordered" evidence="3">
    <location>
        <begin position="99"/>
        <end position="135"/>
    </location>
</feature>
<dbReference type="PRINTS" id="PR00457">
    <property type="entry name" value="ANPEROXIDASE"/>
</dbReference>
<dbReference type="CDD" id="cd09823">
    <property type="entry name" value="peroxinectin_like"/>
    <property type="match status" value="1"/>
</dbReference>
<evidence type="ECO:0000313" key="6">
    <source>
        <dbReference type="Proteomes" id="UP001627154"/>
    </source>
</evidence>
<evidence type="ECO:0000313" key="5">
    <source>
        <dbReference type="EMBL" id="KAL3403171.1"/>
    </source>
</evidence>
<dbReference type="Pfam" id="PF03098">
    <property type="entry name" value="An_peroxidase"/>
    <property type="match status" value="1"/>
</dbReference>
<dbReference type="InterPro" id="IPR019791">
    <property type="entry name" value="Haem_peroxidase_animal"/>
</dbReference>
<feature type="compositionally biased region" description="Pro residues" evidence="3">
    <location>
        <begin position="99"/>
        <end position="117"/>
    </location>
</feature>
<evidence type="ECO:0000256" key="4">
    <source>
        <dbReference type="SAM" id="SignalP"/>
    </source>
</evidence>
<sequence length="755" mass="85317">MAMERYVVWTVLLLVASTAASTKTSHNSSLEDDLSVDETRFDYPKYPKKYVLTRPTKHPLLTLIYPHQTHTPAPYLLYTPKSSIHQYTPNGLPIVVPPRAQPPPSPSPLPLPLPLHPLPHHHHHHHHQHQHRRPPPVYPIPAAAAPSSCNINEPLACPSSRYRSYDGSCNNLREPSLGAANTRYSRLAPANYADNVHAPPVSQNGNPLPLAREVSFTLFPDVDIQDRIWTLVSMQWGQIMTHDMAMIAGSTQSKPHATECCSAEGQLIQSALSSPLCFPIIIPPNDPVYSYERQRCRNFVRSTTDLDRGCSSGLQPAEQLTTVSHFLDLSVVYGSDDETAARLRAGVGGRLVVDVRGNREWLPPADNRSAACDVSGQEVCYSAGDTRVNQNPQLTILHLVLHREHNRIAGQLARLNPHWSDETIFQEARRIAIAEHQQISYYEWLPIFIGEDNAVERRVIYKPVGGWVSDYNPNVNPSTINEHSTAAFRYFHSLIAGRLLLVNEQRFAFAYNALRLSDHFNRPGVIEENGNLDQLTRGMAFQPQEESDQYFDREITNYLFRNNRRLGDDLRAIDIQRNRDHGLASYNDLRALAGLPRAREWNDFADVISPENIQKLAQLYESPDDVDLTVGGSLERHVQGTLAGPTFLNILSEQFYRTRAGDRYWFETGDPELAFTIEQLQELRKASIARLLCDNGDNIQLMQMRAFEQVSQSNPLVSCNQIPAIDLSLWKDIRTPTVQLPTWVRPSLSKWISKK</sequence>
<evidence type="ECO:0000256" key="2">
    <source>
        <dbReference type="PIRSR" id="PIRSR619791-2"/>
    </source>
</evidence>
<dbReference type="PANTHER" id="PTHR11475:SF86">
    <property type="entry name" value="PEROXIDASE"/>
    <property type="match status" value="1"/>
</dbReference>